<reference evidence="1 2" key="1">
    <citation type="submission" date="2019-03" db="EMBL/GenBank/DDBJ databases">
        <title>Single cell metagenomics reveals metabolic interactions within the superorganism composed of flagellate Streblomastix strix and complex community of Bacteroidetes bacteria on its surface.</title>
        <authorList>
            <person name="Treitli S.C."/>
            <person name="Kolisko M."/>
            <person name="Husnik F."/>
            <person name="Keeling P."/>
            <person name="Hampl V."/>
        </authorList>
    </citation>
    <scope>NUCLEOTIDE SEQUENCE [LARGE SCALE GENOMIC DNA]</scope>
    <source>
        <strain evidence="1">ST1C</strain>
    </source>
</reference>
<dbReference type="AlphaFoldDB" id="A0A5J4TGZ2"/>
<dbReference type="Proteomes" id="UP000324800">
    <property type="component" value="Unassembled WGS sequence"/>
</dbReference>
<name>A0A5J4TGZ2_9EUKA</name>
<evidence type="ECO:0008006" key="3">
    <source>
        <dbReference type="Google" id="ProtNLM"/>
    </source>
</evidence>
<evidence type="ECO:0000313" key="1">
    <source>
        <dbReference type="EMBL" id="KAA6357614.1"/>
    </source>
</evidence>
<proteinExistence type="predicted"/>
<comment type="caution">
    <text evidence="1">The sequence shown here is derived from an EMBL/GenBank/DDBJ whole genome shotgun (WGS) entry which is preliminary data.</text>
</comment>
<gene>
    <name evidence="1" type="ORF">EZS28_046859</name>
</gene>
<accession>A0A5J4TGZ2</accession>
<organism evidence="1 2">
    <name type="scientific">Streblomastix strix</name>
    <dbReference type="NCBI Taxonomy" id="222440"/>
    <lineage>
        <taxon>Eukaryota</taxon>
        <taxon>Metamonada</taxon>
        <taxon>Preaxostyla</taxon>
        <taxon>Oxymonadida</taxon>
        <taxon>Streblomastigidae</taxon>
        <taxon>Streblomastix</taxon>
    </lineage>
</organism>
<dbReference type="OrthoDB" id="10265837at2759"/>
<evidence type="ECO:0000313" key="2">
    <source>
        <dbReference type="Proteomes" id="UP000324800"/>
    </source>
</evidence>
<dbReference type="EMBL" id="SNRW01031132">
    <property type="protein sequence ID" value="KAA6357614.1"/>
    <property type="molecule type" value="Genomic_DNA"/>
</dbReference>
<sequence length="256" mass="29462">MSLETWRKRRAALHILNELCEDQNMCLDKLRQMRADKTLVNALTWPNNKGRNKYTQDLRKLKMHGGIAFAMYFNAEDVSKSPIVTSTAKKFDLAIQSKQKYATLWDLDLLLSYVAAQYEVNGRRLMDLTMALFVAFTAARMTKLTRMLIGGINIDEDKMTNKIRVKKRKIEIEYNVEISKWKGKICPVKALLNWLKDDECAIARHAMMTKLRKYGATQEEVNAFTRHAPGSNVVDVYYNKPVGRDLSTLLLSDGDF</sequence>
<protein>
    <recommendedName>
        <fullName evidence="3">Tyr recombinase domain-containing protein</fullName>
    </recommendedName>
</protein>